<dbReference type="RefSeq" id="WP_005667649.1">
    <property type="nucleotide sequence ID" value="NZ_JH992923.1"/>
</dbReference>
<sequence length="89" mass="9586">MHTESSSAGIGAADPLLAQAGAWIGRLRGAGEEILLYPVSRLQRQFRLGYSRSCALAQALAQRGEWTIGFTENGTLYARLARPAQELPA</sequence>
<dbReference type="EMBL" id="AGZI01000037">
    <property type="protein sequence ID" value="EKU81790.1"/>
    <property type="molecule type" value="Genomic_DNA"/>
</dbReference>
<dbReference type="PATRIC" id="fig|883126.3.peg.3011"/>
<keyword evidence="2" id="KW-1185">Reference proteome</keyword>
<evidence type="ECO:0000313" key="2">
    <source>
        <dbReference type="Proteomes" id="UP000009874"/>
    </source>
</evidence>
<gene>
    <name evidence="1" type="ORF">HMPREF9710_02982</name>
</gene>
<dbReference type="HOGENOM" id="CLU_2451119_0_0_4"/>
<reference evidence="1 2" key="1">
    <citation type="submission" date="2012-09" db="EMBL/GenBank/DDBJ databases">
        <title>The Genome Sequence of Massilia timonae CCUG 45783.</title>
        <authorList>
            <consortium name="The Broad Institute Genome Sequencing Platform"/>
            <person name="Earl A."/>
            <person name="Ward D."/>
            <person name="Feldgarden M."/>
            <person name="Gevers D."/>
            <person name="Huys G."/>
            <person name="Walker B."/>
            <person name="Young S.K."/>
            <person name="Zeng Q."/>
            <person name="Gargeya S."/>
            <person name="Fitzgerald M."/>
            <person name="Haas B."/>
            <person name="Abouelleil A."/>
            <person name="Alvarado L."/>
            <person name="Arachchi H.M."/>
            <person name="Berlin A.M."/>
            <person name="Chapman S.B."/>
            <person name="Goldberg J."/>
            <person name="Griggs A."/>
            <person name="Gujja S."/>
            <person name="Hansen M."/>
            <person name="Howarth C."/>
            <person name="Imamovic A."/>
            <person name="Larimer J."/>
            <person name="McCowen C."/>
            <person name="Montmayeur A."/>
            <person name="Murphy C."/>
            <person name="Neiman D."/>
            <person name="Pearson M."/>
            <person name="Priest M."/>
            <person name="Roberts A."/>
            <person name="Saif S."/>
            <person name="Shea T."/>
            <person name="Sisk P."/>
            <person name="Sykes S."/>
            <person name="Wortman J."/>
            <person name="Nusbaum C."/>
            <person name="Birren B."/>
        </authorList>
    </citation>
    <scope>NUCLEOTIDE SEQUENCE [LARGE SCALE GENOMIC DNA]</scope>
    <source>
        <strain evidence="1 2">CCUG 45783</strain>
    </source>
</reference>
<comment type="caution">
    <text evidence="1">The sequence shown here is derived from an EMBL/GenBank/DDBJ whole genome shotgun (WGS) entry which is preliminary data.</text>
</comment>
<accession>K9DX05</accession>
<protein>
    <recommendedName>
        <fullName evidence="3">FtsK gamma domain-containing protein</fullName>
    </recommendedName>
</protein>
<evidence type="ECO:0008006" key="3">
    <source>
        <dbReference type="Google" id="ProtNLM"/>
    </source>
</evidence>
<dbReference type="OrthoDB" id="8759637at2"/>
<evidence type="ECO:0000313" key="1">
    <source>
        <dbReference type="EMBL" id="EKU81790.1"/>
    </source>
</evidence>
<dbReference type="Proteomes" id="UP000009874">
    <property type="component" value="Unassembled WGS sequence"/>
</dbReference>
<name>K9DX05_9BURK</name>
<dbReference type="AlphaFoldDB" id="K9DX05"/>
<organism evidence="1 2">
    <name type="scientific">Massilia timonae CCUG 45783</name>
    <dbReference type="NCBI Taxonomy" id="883126"/>
    <lineage>
        <taxon>Bacteria</taxon>
        <taxon>Pseudomonadati</taxon>
        <taxon>Pseudomonadota</taxon>
        <taxon>Betaproteobacteria</taxon>
        <taxon>Burkholderiales</taxon>
        <taxon>Oxalobacteraceae</taxon>
        <taxon>Telluria group</taxon>
        <taxon>Massilia</taxon>
    </lineage>
</organism>
<proteinExistence type="predicted"/>